<name>A0ABY8WK29_9ACTN</name>
<keyword evidence="1" id="KW-0472">Membrane</keyword>
<dbReference type="RefSeq" id="WP_284919151.1">
    <property type="nucleotide sequence ID" value="NZ_CP126980.1"/>
</dbReference>
<evidence type="ECO:0000313" key="2">
    <source>
        <dbReference type="EMBL" id="WIM97757.1"/>
    </source>
</evidence>
<organism evidence="2 3">
    <name type="scientific">Actinoplanes oblitus</name>
    <dbReference type="NCBI Taxonomy" id="3040509"/>
    <lineage>
        <taxon>Bacteria</taxon>
        <taxon>Bacillati</taxon>
        <taxon>Actinomycetota</taxon>
        <taxon>Actinomycetes</taxon>
        <taxon>Micromonosporales</taxon>
        <taxon>Micromonosporaceae</taxon>
        <taxon>Actinoplanes</taxon>
    </lineage>
</organism>
<feature type="transmembrane region" description="Helical" evidence="1">
    <location>
        <begin position="186"/>
        <end position="211"/>
    </location>
</feature>
<sequence>MTGVGVFLLRHRRWLAGLLAALAGLVNRLTPLDLVQFSDLGRTVLAGRFDEAYAGTFTQAGPLQLVLSTVVLIGGHDGMPPALPRVLVDVALTLGAMAACGGKPIREGLVAVVTLLWLLGPVPWSGHPPEVLIPVLWAAAVASEERGRWWASGAALGVSALITPLAVLGYPCLLAATGPVRAARTMVAATGIAVLGYLPFVLSGRFGMFGHVWPVVPGTVPYQLGLHEMTWWARLGQAVVVAGGCALVAYLLRGRPVAMAAAPLTAALLRVATDPQQVDYYWLPVSVGTVLLIALLPEDFPAWRQVSTAVMGYLTMLAATTDHYMPGALLCSAGFLLAGVRLRSRSLSRPTAPVRSL</sequence>
<reference evidence="2 3" key="1">
    <citation type="submission" date="2023-06" db="EMBL/GenBank/DDBJ databases">
        <authorList>
            <person name="Yushchuk O."/>
            <person name="Binda E."/>
            <person name="Ruckert-Reed C."/>
            <person name="Fedorenko V."/>
            <person name="Kalinowski J."/>
            <person name="Marinelli F."/>
        </authorList>
    </citation>
    <scope>NUCLEOTIDE SEQUENCE [LARGE SCALE GENOMIC DNA]</scope>
    <source>
        <strain evidence="2 3">NRRL 3884</strain>
    </source>
</reference>
<accession>A0ABY8WK29</accession>
<evidence type="ECO:0008006" key="4">
    <source>
        <dbReference type="Google" id="ProtNLM"/>
    </source>
</evidence>
<proteinExistence type="predicted"/>
<feature type="transmembrane region" description="Helical" evidence="1">
    <location>
        <begin position="231"/>
        <end position="252"/>
    </location>
</feature>
<evidence type="ECO:0000256" key="1">
    <source>
        <dbReference type="SAM" id="Phobius"/>
    </source>
</evidence>
<dbReference type="EMBL" id="CP126980">
    <property type="protein sequence ID" value="WIM97757.1"/>
    <property type="molecule type" value="Genomic_DNA"/>
</dbReference>
<feature type="transmembrane region" description="Helical" evidence="1">
    <location>
        <begin position="280"/>
        <end position="297"/>
    </location>
</feature>
<evidence type="ECO:0000313" key="3">
    <source>
        <dbReference type="Proteomes" id="UP001240150"/>
    </source>
</evidence>
<keyword evidence="1" id="KW-0812">Transmembrane</keyword>
<keyword evidence="1" id="KW-1133">Transmembrane helix</keyword>
<keyword evidence="3" id="KW-1185">Reference proteome</keyword>
<feature type="transmembrane region" description="Helical" evidence="1">
    <location>
        <begin position="323"/>
        <end position="340"/>
    </location>
</feature>
<feature type="transmembrane region" description="Helical" evidence="1">
    <location>
        <begin position="149"/>
        <end position="174"/>
    </location>
</feature>
<gene>
    <name evidence="2" type="ORF">ACTOB_001308</name>
</gene>
<protein>
    <recommendedName>
        <fullName evidence="4">DUF2029 domain-containing protein</fullName>
    </recommendedName>
</protein>
<dbReference type="Proteomes" id="UP001240150">
    <property type="component" value="Chromosome"/>
</dbReference>